<dbReference type="eggNOG" id="ENOG502ZW30">
    <property type="taxonomic scope" value="Bacteria"/>
</dbReference>
<accession>K9TFV4</accession>
<dbReference type="KEGG" id="oac:Oscil6304_1308"/>
<proteinExistence type="predicted"/>
<organism evidence="1 2">
    <name type="scientific">Oscillatoria acuminata PCC 6304</name>
    <dbReference type="NCBI Taxonomy" id="56110"/>
    <lineage>
        <taxon>Bacteria</taxon>
        <taxon>Bacillati</taxon>
        <taxon>Cyanobacteriota</taxon>
        <taxon>Cyanophyceae</taxon>
        <taxon>Oscillatoriophycideae</taxon>
        <taxon>Oscillatoriales</taxon>
        <taxon>Oscillatoriaceae</taxon>
        <taxon>Oscillatoria</taxon>
    </lineage>
</organism>
<sequence>MAYSDFTLTEIRTKFNLTLSEQIDLFSDIPEIRGSNHLTQTLADNVPLALAIDTEKARSEMIVAPILIELRKYFQLQISLFSGVPFNVDIAQGLNGPCDFLISHSAEQLSIEAPIITLVEAKNDNIKSGLGQCLAEMVAAQLFNQQKGNSIPTIYGVITTGSVWKFLKLENQIASIDLVEYYIRDLPKLLGILASAIANP</sequence>
<evidence type="ECO:0000313" key="1">
    <source>
        <dbReference type="EMBL" id="AFY81021.1"/>
    </source>
</evidence>
<dbReference type="HOGENOM" id="CLU_084165_1_0_3"/>
<keyword evidence="2" id="KW-1185">Reference proteome</keyword>
<dbReference type="AlphaFoldDB" id="K9TFV4"/>
<protein>
    <recommendedName>
        <fullName evidence="3">Type I restriction enzyme R protein N-terminal domain-containing protein</fullName>
    </recommendedName>
</protein>
<dbReference type="RefSeq" id="WP_015147669.1">
    <property type="nucleotide sequence ID" value="NC_019693.1"/>
</dbReference>
<dbReference type="OrthoDB" id="518124at2"/>
<dbReference type="STRING" id="56110.Oscil6304_1308"/>
<dbReference type="EMBL" id="CP003607">
    <property type="protein sequence ID" value="AFY81021.1"/>
    <property type="molecule type" value="Genomic_DNA"/>
</dbReference>
<dbReference type="Proteomes" id="UP000010367">
    <property type="component" value="Chromosome"/>
</dbReference>
<reference evidence="1 2" key="1">
    <citation type="submission" date="2012-06" db="EMBL/GenBank/DDBJ databases">
        <title>Finished chromosome of genome of Oscillatoria acuminata PCC 6304.</title>
        <authorList>
            <consortium name="US DOE Joint Genome Institute"/>
            <person name="Gugger M."/>
            <person name="Coursin T."/>
            <person name="Rippka R."/>
            <person name="Tandeau De Marsac N."/>
            <person name="Huntemann M."/>
            <person name="Wei C.-L."/>
            <person name="Han J."/>
            <person name="Detter J.C."/>
            <person name="Han C."/>
            <person name="Tapia R."/>
            <person name="Davenport K."/>
            <person name="Daligault H."/>
            <person name="Erkkila T."/>
            <person name="Gu W."/>
            <person name="Munk A.C.C."/>
            <person name="Teshima H."/>
            <person name="Xu Y."/>
            <person name="Chain P."/>
            <person name="Chen A."/>
            <person name="Krypides N."/>
            <person name="Mavromatis K."/>
            <person name="Markowitz V."/>
            <person name="Szeto E."/>
            <person name="Ivanova N."/>
            <person name="Mikhailova N."/>
            <person name="Ovchinnikova G."/>
            <person name="Pagani I."/>
            <person name="Pati A."/>
            <person name="Goodwin L."/>
            <person name="Peters L."/>
            <person name="Pitluck S."/>
            <person name="Woyke T."/>
            <person name="Kerfeld C."/>
        </authorList>
    </citation>
    <scope>NUCLEOTIDE SEQUENCE [LARGE SCALE GENOMIC DNA]</scope>
    <source>
        <strain evidence="1 2">PCC 6304</strain>
    </source>
</reference>
<evidence type="ECO:0000313" key="2">
    <source>
        <dbReference type="Proteomes" id="UP000010367"/>
    </source>
</evidence>
<dbReference type="PATRIC" id="fig|56110.3.peg.1580"/>
<evidence type="ECO:0008006" key="3">
    <source>
        <dbReference type="Google" id="ProtNLM"/>
    </source>
</evidence>
<dbReference type="InParanoid" id="K9TFV4"/>
<name>K9TFV4_9CYAN</name>
<gene>
    <name evidence="1" type="ORF">Oscil6304_1308</name>
</gene>